<evidence type="ECO:0000313" key="2">
    <source>
        <dbReference type="EnsemblMetazoa" id="Aqu2.1.07073_001"/>
    </source>
</evidence>
<name>A0A1X7SYC4_AMPQE</name>
<protein>
    <submittedName>
        <fullName evidence="2">Uncharacterized protein</fullName>
    </submittedName>
</protein>
<dbReference type="InParanoid" id="A0A1X7SYC4"/>
<reference evidence="2" key="1">
    <citation type="submission" date="2017-05" db="UniProtKB">
        <authorList>
            <consortium name="EnsemblMetazoa"/>
        </authorList>
    </citation>
    <scope>IDENTIFICATION</scope>
</reference>
<accession>A0A1X7SYC4</accession>
<dbReference type="EnsemblMetazoa" id="Aqu2.1.07073_001">
    <property type="protein sequence ID" value="Aqu2.1.07073_001"/>
    <property type="gene ID" value="Aqu2.1.07073"/>
</dbReference>
<proteinExistence type="predicted"/>
<sequence length="88" mass="9944">MVLIAVLDPRFKPLKFIDEEKMEDLNVELIDRMNLLPQQSHTERPPPKKSKTALDISLGEEESDASTLPQGPSDEIDQCLSEKPISKE</sequence>
<dbReference type="AlphaFoldDB" id="A0A1X7SYC4"/>
<organism evidence="2">
    <name type="scientific">Amphimedon queenslandica</name>
    <name type="common">Sponge</name>
    <dbReference type="NCBI Taxonomy" id="400682"/>
    <lineage>
        <taxon>Eukaryota</taxon>
        <taxon>Metazoa</taxon>
        <taxon>Porifera</taxon>
        <taxon>Demospongiae</taxon>
        <taxon>Heteroscleromorpha</taxon>
        <taxon>Haplosclerida</taxon>
        <taxon>Niphatidae</taxon>
        <taxon>Amphimedon</taxon>
    </lineage>
</organism>
<evidence type="ECO:0000256" key="1">
    <source>
        <dbReference type="SAM" id="MobiDB-lite"/>
    </source>
</evidence>
<feature type="region of interest" description="Disordered" evidence="1">
    <location>
        <begin position="36"/>
        <end position="88"/>
    </location>
</feature>